<reference evidence="2" key="1">
    <citation type="journal article" date="2021" name="IMA Fungus">
        <title>Genomic characterization of three marine fungi, including Emericellopsis atlantica sp. nov. with signatures of a generalist lifestyle and marine biomass degradation.</title>
        <authorList>
            <person name="Hagestad O.C."/>
            <person name="Hou L."/>
            <person name="Andersen J.H."/>
            <person name="Hansen E.H."/>
            <person name="Altermark B."/>
            <person name="Li C."/>
            <person name="Kuhnert E."/>
            <person name="Cox R.J."/>
            <person name="Crous P.W."/>
            <person name="Spatafora J.W."/>
            <person name="Lail K."/>
            <person name="Amirebrahimi M."/>
            <person name="Lipzen A."/>
            <person name="Pangilinan J."/>
            <person name="Andreopoulos W."/>
            <person name="Hayes R.D."/>
            <person name="Ng V."/>
            <person name="Grigoriev I.V."/>
            <person name="Jackson S.A."/>
            <person name="Sutton T.D.S."/>
            <person name="Dobson A.D.W."/>
            <person name="Rama T."/>
        </authorList>
    </citation>
    <scope>NUCLEOTIDE SEQUENCE</scope>
    <source>
        <strain evidence="2">TRa3180A</strain>
    </source>
</reference>
<organism evidence="2 3">
    <name type="scientific">Calycina marina</name>
    <dbReference type="NCBI Taxonomy" id="1763456"/>
    <lineage>
        <taxon>Eukaryota</taxon>
        <taxon>Fungi</taxon>
        <taxon>Dikarya</taxon>
        <taxon>Ascomycota</taxon>
        <taxon>Pezizomycotina</taxon>
        <taxon>Leotiomycetes</taxon>
        <taxon>Helotiales</taxon>
        <taxon>Pezizellaceae</taxon>
        <taxon>Calycina</taxon>
    </lineage>
</organism>
<sequence>MGLPVAKYTSGDEKDSCSRDTQGQRSRSITWAIPLRSRPYPLRFSEREMFAEHALRIRPSPPDAIPASQRHFGEMVFSPIGRSTSADDRMSEAPLPIVDPYNYFMASDFSSHDVDGARSEVRLVDSEPLRRQPGDRSEGQPEPTTVSRTIERVEAARGSSDLLSLYRRLVRLYLHRVATDCSYLTFRIPAHRIEWSSSLQRDLSLNERSLANLREIEEQDLTRARIICLRNNAEASMRRLSMGYRRLVRIPRPALDLVHLLGRDDFRVERLEWKNCLERHCGMPFVELLAESNLLELS</sequence>
<feature type="compositionally biased region" description="Basic and acidic residues" evidence="1">
    <location>
        <begin position="123"/>
        <end position="139"/>
    </location>
</feature>
<dbReference type="Proteomes" id="UP000887226">
    <property type="component" value="Unassembled WGS sequence"/>
</dbReference>
<feature type="region of interest" description="Disordered" evidence="1">
    <location>
        <begin position="1"/>
        <end position="27"/>
    </location>
</feature>
<dbReference type="EMBL" id="MU253910">
    <property type="protein sequence ID" value="KAG9244375.1"/>
    <property type="molecule type" value="Genomic_DNA"/>
</dbReference>
<keyword evidence="3" id="KW-1185">Reference proteome</keyword>
<evidence type="ECO:0000313" key="3">
    <source>
        <dbReference type="Proteomes" id="UP000887226"/>
    </source>
</evidence>
<dbReference type="AlphaFoldDB" id="A0A9P7Z2Y7"/>
<evidence type="ECO:0000313" key="2">
    <source>
        <dbReference type="EMBL" id="KAG9244375.1"/>
    </source>
</evidence>
<proteinExistence type="predicted"/>
<comment type="caution">
    <text evidence="2">The sequence shown here is derived from an EMBL/GenBank/DDBJ whole genome shotgun (WGS) entry which is preliminary data.</text>
</comment>
<name>A0A9P7Z2Y7_9HELO</name>
<protein>
    <submittedName>
        <fullName evidence="2">Uncharacterized protein</fullName>
    </submittedName>
</protein>
<evidence type="ECO:0000256" key="1">
    <source>
        <dbReference type="SAM" id="MobiDB-lite"/>
    </source>
</evidence>
<feature type="region of interest" description="Disordered" evidence="1">
    <location>
        <begin position="123"/>
        <end position="148"/>
    </location>
</feature>
<gene>
    <name evidence="2" type="ORF">BJ878DRAFT_542341</name>
</gene>
<accession>A0A9P7Z2Y7</accession>